<dbReference type="OrthoDB" id="674948at2759"/>
<comment type="caution">
    <text evidence="10">The sequence shown here is derived from an EMBL/GenBank/DDBJ whole genome shotgun (WGS) entry which is preliminary data.</text>
</comment>
<dbReference type="EMBL" id="PUHW01000061">
    <property type="protein sequence ID" value="KAG0689780.1"/>
    <property type="molecule type" value="Genomic_DNA"/>
</dbReference>
<dbReference type="Proteomes" id="UP000697127">
    <property type="component" value="Unassembled WGS sequence"/>
</dbReference>
<feature type="compositionally biased region" description="Polar residues" evidence="8">
    <location>
        <begin position="1"/>
        <end position="20"/>
    </location>
</feature>
<evidence type="ECO:0000256" key="5">
    <source>
        <dbReference type="ARBA" id="ARBA00023163"/>
    </source>
</evidence>
<sequence length="270" mass="30223">MSSPISNQEMINNDNDSSSHLPPRKRARTEAEKEQRRVERIIRNRKAAHASREKKRKHVEQLEAYVKELELNLSNSIKLNNSLISNLKSNDIQIDENLSSSLSSIEQIERPNGLVLSDEDESLSSTPNDDNDDHENDKNDSIVKESDDIPVLISSSSSSPCSSITTTELTNPSTPISDDISISIDKSCKNQDFNLMLTHPSEVIDINNYIHNTYLEPEFSSDSSDLIDQQCLVFQSSINNLNSDSLMGYLGSYNSVHSAVMHISSISCFF</sequence>
<dbReference type="GO" id="GO:0045944">
    <property type="term" value="P:positive regulation of transcription by RNA polymerase II"/>
    <property type="evidence" value="ECO:0007669"/>
    <property type="project" value="InterPro"/>
</dbReference>
<dbReference type="SUPFAM" id="SSF57959">
    <property type="entry name" value="Leucine zipper domain"/>
    <property type="match status" value="1"/>
</dbReference>
<keyword evidence="11" id="KW-1185">Reference proteome</keyword>
<reference evidence="10" key="1">
    <citation type="submission" date="2020-11" db="EMBL/GenBank/DDBJ databases">
        <title>Kefir isolates.</title>
        <authorList>
            <person name="Marcisauskas S."/>
            <person name="Kim Y."/>
            <person name="Blasche S."/>
        </authorList>
    </citation>
    <scope>NUCLEOTIDE SEQUENCE</scope>
    <source>
        <strain evidence="10">Olga-1</strain>
    </source>
</reference>
<feature type="region of interest" description="Disordered" evidence="8">
    <location>
        <begin position="1"/>
        <end position="38"/>
    </location>
</feature>
<feature type="region of interest" description="Disordered" evidence="8">
    <location>
        <begin position="111"/>
        <end position="176"/>
    </location>
</feature>
<keyword evidence="4" id="KW-0238">DNA-binding</keyword>
<dbReference type="PROSITE" id="PS00036">
    <property type="entry name" value="BZIP_BASIC"/>
    <property type="match status" value="1"/>
</dbReference>
<dbReference type="GO" id="GO:0000981">
    <property type="term" value="F:DNA-binding transcription factor activity, RNA polymerase II-specific"/>
    <property type="evidence" value="ECO:0007669"/>
    <property type="project" value="InterPro"/>
</dbReference>
<accession>A0A9P7BGX7</accession>
<organism evidence="10 11">
    <name type="scientific">Pichia californica</name>
    <dbReference type="NCBI Taxonomy" id="460514"/>
    <lineage>
        <taxon>Eukaryota</taxon>
        <taxon>Fungi</taxon>
        <taxon>Dikarya</taxon>
        <taxon>Ascomycota</taxon>
        <taxon>Saccharomycotina</taxon>
        <taxon>Pichiomycetes</taxon>
        <taxon>Pichiales</taxon>
        <taxon>Pichiaceae</taxon>
        <taxon>Pichia</taxon>
    </lineage>
</organism>
<dbReference type="PROSITE" id="PS50217">
    <property type="entry name" value="BZIP"/>
    <property type="match status" value="1"/>
</dbReference>
<dbReference type="PANTHER" id="PTHR46714:SF6">
    <property type="entry name" value="TRANSCRIPTIONAL ACTIVATOR HAC1"/>
    <property type="match status" value="1"/>
</dbReference>
<evidence type="ECO:0000313" key="11">
    <source>
        <dbReference type="Proteomes" id="UP000697127"/>
    </source>
</evidence>
<dbReference type="InterPro" id="IPR004827">
    <property type="entry name" value="bZIP"/>
</dbReference>
<feature type="domain" description="BZIP" evidence="9">
    <location>
        <begin position="34"/>
        <end position="70"/>
    </location>
</feature>
<dbReference type="InterPro" id="IPR046347">
    <property type="entry name" value="bZIP_sf"/>
</dbReference>
<protein>
    <recommendedName>
        <fullName evidence="9">BZIP domain-containing protein</fullName>
    </recommendedName>
</protein>
<keyword evidence="3" id="KW-0805">Transcription regulation</keyword>
<dbReference type="GO" id="GO:0006986">
    <property type="term" value="P:response to unfolded protein"/>
    <property type="evidence" value="ECO:0007669"/>
    <property type="project" value="UniProtKB-KW"/>
</dbReference>
<comment type="subcellular location">
    <subcellularLocation>
        <location evidence="1">Nucleus</location>
    </subcellularLocation>
</comment>
<feature type="compositionally biased region" description="Basic and acidic residues" evidence="8">
    <location>
        <begin position="135"/>
        <end position="147"/>
    </location>
</feature>
<feature type="compositionally biased region" description="Polar residues" evidence="8">
    <location>
        <begin position="164"/>
        <end position="175"/>
    </location>
</feature>
<proteinExistence type="inferred from homology"/>
<keyword evidence="7" id="KW-0539">Nucleus</keyword>
<keyword evidence="6" id="KW-0834">Unfolded protein response</keyword>
<dbReference type="GO" id="GO:0003677">
    <property type="term" value="F:DNA binding"/>
    <property type="evidence" value="ECO:0007669"/>
    <property type="project" value="UniProtKB-KW"/>
</dbReference>
<feature type="compositionally biased region" description="Low complexity" evidence="8">
    <location>
        <begin position="154"/>
        <end position="163"/>
    </location>
</feature>
<evidence type="ECO:0000313" key="10">
    <source>
        <dbReference type="EMBL" id="KAG0689780.1"/>
    </source>
</evidence>
<name>A0A9P7BGX7_9ASCO</name>
<keyword evidence="5" id="KW-0804">Transcription</keyword>
<evidence type="ECO:0000256" key="3">
    <source>
        <dbReference type="ARBA" id="ARBA00023015"/>
    </source>
</evidence>
<feature type="compositionally biased region" description="Basic and acidic residues" evidence="8">
    <location>
        <begin position="28"/>
        <end position="38"/>
    </location>
</feature>
<evidence type="ECO:0000256" key="7">
    <source>
        <dbReference type="ARBA" id="ARBA00023242"/>
    </source>
</evidence>
<dbReference type="AlphaFoldDB" id="A0A9P7BGX7"/>
<dbReference type="GO" id="GO:0005634">
    <property type="term" value="C:nucleus"/>
    <property type="evidence" value="ECO:0007669"/>
    <property type="project" value="UniProtKB-SubCell"/>
</dbReference>
<dbReference type="Pfam" id="PF00170">
    <property type="entry name" value="bZIP_1"/>
    <property type="match status" value="1"/>
</dbReference>
<evidence type="ECO:0000256" key="8">
    <source>
        <dbReference type="SAM" id="MobiDB-lite"/>
    </source>
</evidence>
<evidence type="ECO:0000256" key="6">
    <source>
        <dbReference type="ARBA" id="ARBA00023230"/>
    </source>
</evidence>
<dbReference type="PANTHER" id="PTHR46714">
    <property type="entry name" value="TRANSCRIPTIONAL ACTIVATOR HAC1"/>
    <property type="match status" value="1"/>
</dbReference>
<gene>
    <name evidence="10" type="ORF">C6P40_004493</name>
</gene>
<evidence type="ECO:0000256" key="1">
    <source>
        <dbReference type="ARBA" id="ARBA00004123"/>
    </source>
</evidence>
<evidence type="ECO:0000256" key="2">
    <source>
        <dbReference type="ARBA" id="ARBA00007163"/>
    </source>
</evidence>
<comment type="similarity">
    <text evidence="2">Belongs to the bZIP family.</text>
</comment>
<dbReference type="InterPro" id="IPR044280">
    <property type="entry name" value="Hac1/HY5"/>
</dbReference>
<dbReference type="Gene3D" id="1.20.5.170">
    <property type="match status" value="1"/>
</dbReference>
<evidence type="ECO:0000256" key="4">
    <source>
        <dbReference type="ARBA" id="ARBA00023125"/>
    </source>
</evidence>
<evidence type="ECO:0000259" key="9">
    <source>
        <dbReference type="PROSITE" id="PS50217"/>
    </source>
</evidence>